<keyword evidence="3" id="KW-1185">Reference proteome</keyword>
<gene>
    <name evidence="2" type="ORF">DSM104329_04286</name>
</gene>
<feature type="domain" description="PspA-associated" evidence="1">
    <location>
        <begin position="1"/>
        <end position="92"/>
    </location>
</feature>
<dbReference type="AlphaFoldDB" id="A0A9E6Y0G6"/>
<evidence type="ECO:0000259" key="1">
    <source>
        <dbReference type="Pfam" id="PF22743"/>
    </source>
</evidence>
<protein>
    <recommendedName>
        <fullName evidence="1">PspA-associated domain-containing protein</fullName>
    </recommendedName>
</protein>
<organism evidence="2 3">
    <name type="scientific">Capillimicrobium parvum</name>
    <dbReference type="NCBI Taxonomy" id="2884022"/>
    <lineage>
        <taxon>Bacteria</taxon>
        <taxon>Bacillati</taxon>
        <taxon>Actinomycetota</taxon>
        <taxon>Thermoleophilia</taxon>
        <taxon>Solirubrobacterales</taxon>
        <taxon>Capillimicrobiaceae</taxon>
        <taxon>Capillimicrobium</taxon>
    </lineage>
</organism>
<dbReference type="EMBL" id="CP087164">
    <property type="protein sequence ID" value="UGS37865.1"/>
    <property type="molecule type" value="Genomic_DNA"/>
</dbReference>
<reference evidence="2" key="1">
    <citation type="journal article" date="2022" name="Int. J. Syst. Evol. Microbiol.">
        <title>Pseudomonas aegrilactucae sp. nov. and Pseudomonas morbosilactucae sp. nov., pathogens causing bacterial rot of lettuce in Japan.</title>
        <authorList>
            <person name="Sawada H."/>
            <person name="Fujikawa T."/>
            <person name="Satou M."/>
        </authorList>
    </citation>
    <scope>NUCLEOTIDE SEQUENCE</scope>
    <source>
        <strain evidence="2">0166_1</strain>
    </source>
</reference>
<dbReference type="RefSeq" id="WP_259311907.1">
    <property type="nucleotide sequence ID" value="NZ_CP087164.1"/>
</dbReference>
<dbReference type="KEGG" id="sbae:DSM104329_04286"/>
<dbReference type="Proteomes" id="UP001162834">
    <property type="component" value="Chromosome"/>
</dbReference>
<proteinExistence type="predicted"/>
<dbReference type="Pfam" id="PF22743">
    <property type="entry name" value="PspAA"/>
    <property type="match status" value="1"/>
</dbReference>
<sequence length="92" mass="10114">MIVRIATEGQYELPEGANDELNELDNRVVAAVEAEDEADYNHAFQALLEFVRSQGNAVDGDDLRESDLIIPPPDLTLAEAERDFTGEGLLPD</sequence>
<name>A0A9E6Y0G6_9ACTN</name>
<dbReference type="InterPro" id="IPR054437">
    <property type="entry name" value="PspA-assoc_dom"/>
</dbReference>
<evidence type="ECO:0000313" key="2">
    <source>
        <dbReference type="EMBL" id="UGS37865.1"/>
    </source>
</evidence>
<evidence type="ECO:0000313" key="3">
    <source>
        <dbReference type="Proteomes" id="UP001162834"/>
    </source>
</evidence>
<accession>A0A9E6Y0G6</accession>